<feature type="region of interest" description="Disordered" evidence="1">
    <location>
        <begin position="248"/>
        <end position="275"/>
    </location>
</feature>
<feature type="region of interest" description="Disordered" evidence="1">
    <location>
        <begin position="102"/>
        <end position="130"/>
    </location>
</feature>
<evidence type="ECO:0000256" key="1">
    <source>
        <dbReference type="SAM" id="MobiDB-lite"/>
    </source>
</evidence>
<accession>A0A1X6P4G4</accession>
<feature type="compositionally biased region" description="Gly residues" evidence="1">
    <location>
        <begin position="253"/>
        <end position="269"/>
    </location>
</feature>
<feature type="region of interest" description="Disordered" evidence="1">
    <location>
        <begin position="40"/>
        <end position="74"/>
    </location>
</feature>
<evidence type="ECO:0000313" key="3">
    <source>
        <dbReference type="Proteomes" id="UP000218209"/>
    </source>
</evidence>
<dbReference type="Proteomes" id="UP000218209">
    <property type="component" value="Unassembled WGS sequence"/>
</dbReference>
<dbReference type="EMBL" id="KV918890">
    <property type="protein sequence ID" value="OSX75771.1"/>
    <property type="molecule type" value="Genomic_DNA"/>
</dbReference>
<keyword evidence="3" id="KW-1185">Reference proteome</keyword>
<reference evidence="2 3" key="1">
    <citation type="submission" date="2017-03" db="EMBL/GenBank/DDBJ databases">
        <title>WGS assembly of Porphyra umbilicalis.</title>
        <authorList>
            <person name="Brawley S.H."/>
            <person name="Blouin N.A."/>
            <person name="Ficko-Blean E."/>
            <person name="Wheeler G.L."/>
            <person name="Lohr M."/>
            <person name="Goodson H.V."/>
            <person name="Jenkins J.W."/>
            <person name="Blaby-Haas C.E."/>
            <person name="Helliwell K.E."/>
            <person name="Chan C."/>
            <person name="Marriage T."/>
            <person name="Bhattacharya D."/>
            <person name="Klein A.S."/>
            <person name="Badis Y."/>
            <person name="Brodie J."/>
            <person name="Cao Y."/>
            <person name="Collen J."/>
            <person name="Dittami S.M."/>
            <person name="Gachon C.M."/>
            <person name="Green B.R."/>
            <person name="Karpowicz S."/>
            <person name="Kim J.W."/>
            <person name="Kudahl U."/>
            <person name="Lin S."/>
            <person name="Michel G."/>
            <person name="Mittag M."/>
            <person name="Olson B.J."/>
            <person name="Pangilinan J."/>
            <person name="Peng Y."/>
            <person name="Qiu H."/>
            <person name="Shu S."/>
            <person name="Singer J.T."/>
            <person name="Smith A.G."/>
            <person name="Sprecher B.N."/>
            <person name="Wagner V."/>
            <person name="Wang W."/>
            <person name="Wang Z.-Y."/>
            <person name="Yan J."/>
            <person name="Yarish C."/>
            <person name="Zoeuner-Riek S."/>
            <person name="Zhuang Y."/>
            <person name="Zou Y."/>
            <person name="Lindquist E.A."/>
            <person name="Grimwood J."/>
            <person name="Barry K."/>
            <person name="Rokhsar D.S."/>
            <person name="Schmutz J."/>
            <person name="Stiller J.W."/>
            <person name="Grossman A.R."/>
            <person name="Prochnik S.E."/>
        </authorList>
    </citation>
    <scope>NUCLEOTIDE SEQUENCE [LARGE SCALE GENOMIC DNA]</scope>
    <source>
        <strain evidence="2">4086291</strain>
    </source>
</reference>
<protein>
    <submittedName>
        <fullName evidence="2">Uncharacterized protein</fullName>
    </submittedName>
</protein>
<feature type="compositionally biased region" description="Low complexity" evidence="1">
    <location>
        <begin position="63"/>
        <end position="74"/>
    </location>
</feature>
<sequence>MTAFQAPAAAAAGRPRPALELPTVTAAELENAIERVDTARIGGGGPLDADDDGLIRRVDTSPAGGAVDRGAAGARAGTFSRAAARAGSDDYADAIVRVDTSPGVGATGGSSPRRAAAAAAGGGGASTDVDPTAAALTRVDLGGGSRGDAATAAGGGCKDQEDDAAAAVGATTAPTAAAGAAGSFPAAAFWRPPRPSKAQADRMREGMRVARERSAASADGANDGRVVMPTPEVVVDADPTAAVGVVDTPGLGSSVGGGGGGGGNGGRGGSVTHSGRLPSSLVWGGRGGAPEGWGNGVARTADGGEGGVRWRVD</sequence>
<evidence type="ECO:0000313" key="2">
    <source>
        <dbReference type="EMBL" id="OSX75771.1"/>
    </source>
</evidence>
<dbReference type="AlphaFoldDB" id="A0A1X6P4G4"/>
<organism evidence="2 3">
    <name type="scientific">Porphyra umbilicalis</name>
    <name type="common">Purple laver</name>
    <name type="synonym">Red alga</name>
    <dbReference type="NCBI Taxonomy" id="2786"/>
    <lineage>
        <taxon>Eukaryota</taxon>
        <taxon>Rhodophyta</taxon>
        <taxon>Bangiophyceae</taxon>
        <taxon>Bangiales</taxon>
        <taxon>Bangiaceae</taxon>
        <taxon>Porphyra</taxon>
    </lineage>
</organism>
<feature type="compositionally biased region" description="Low complexity" evidence="1">
    <location>
        <begin position="109"/>
        <end position="119"/>
    </location>
</feature>
<gene>
    <name evidence="2" type="ORF">BU14_0220s0003</name>
</gene>
<name>A0A1X6P4G4_PORUM</name>
<feature type="region of interest" description="Disordered" evidence="1">
    <location>
        <begin position="289"/>
        <end position="313"/>
    </location>
</feature>
<proteinExistence type="predicted"/>